<sequence>MKKTAIEMDSLLSGWLEDQKKKMNSTLDKSGDQVVFTAAFLSRVKEEVKEELYGFSTDEIVKATCLVLFAAATDTMTATLTWALALLINNPLVLKKAQQELENHVGRDRKVEESDMSNLVYLEAIIKETMRLYPDAPLSLPHESTEDCIVGGYTIPKGTRLLVNIWKIHHDPQIWTDPFEFQPERFLTSHKEIDVKGRHFELMPFGSGRRVCLGSSFSLEVVQLILASIIHGFEFQHPSNEQIDMTESSGLVNHIAIPLELLVAPRLSPHVDLVINFESSDEYSNVYGGIRANGSEDGEGFHICKEDIGYDDGKRGQVSDVATTGDNDVGFGERKSEVGCGQEDNIEGKADQVPFKDGAQMHIGG</sequence>
<protein>
    <submittedName>
        <fullName evidence="1">Uncharacterized protein</fullName>
    </submittedName>
</protein>
<name>A0ACB9JLS0_9ASTR</name>
<dbReference type="EMBL" id="CM042020">
    <property type="protein sequence ID" value="KAI3821087.1"/>
    <property type="molecule type" value="Genomic_DNA"/>
</dbReference>
<keyword evidence="2" id="KW-1185">Reference proteome</keyword>
<evidence type="ECO:0000313" key="2">
    <source>
        <dbReference type="Proteomes" id="UP001056120"/>
    </source>
</evidence>
<accession>A0ACB9JLS0</accession>
<reference evidence="1 2" key="2">
    <citation type="journal article" date="2022" name="Mol. Ecol. Resour.">
        <title>The genomes of chicory, endive, great burdock and yacon provide insights into Asteraceae paleo-polyploidization history and plant inulin production.</title>
        <authorList>
            <person name="Fan W."/>
            <person name="Wang S."/>
            <person name="Wang H."/>
            <person name="Wang A."/>
            <person name="Jiang F."/>
            <person name="Liu H."/>
            <person name="Zhao H."/>
            <person name="Xu D."/>
            <person name="Zhang Y."/>
        </authorList>
    </citation>
    <scope>NUCLEOTIDE SEQUENCE [LARGE SCALE GENOMIC DNA]</scope>
    <source>
        <strain evidence="2">cv. Yunnan</strain>
        <tissue evidence="1">Leaves</tissue>
    </source>
</reference>
<dbReference type="Proteomes" id="UP001056120">
    <property type="component" value="Linkage Group LG03"/>
</dbReference>
<organism evidence="1 2">
    <name type="scientific">Smallanthus sonchifolius</name>
    <dbReference type="NCBI Taxonomy" id="185202"/>
    <lineage>
        <taxon>Eukaryota</taxon>
        <taxon>Viridiplantae</taxon>
        <taxon>Streptophyta</taxon>
        <taxon>Embryophyta</taxon>
        <taxon>Tracheophyta</taxon>
        <taxon>Spermatophyta</taxon>
        <taxon>Magnoliopsida</taxon>
        <taxon>eudicotyledons</taxon>
        <taxon>Gunneridae</taxon>
        <taxon>Pentapetalae</taxon>
        <taxon>asterids</taxon>
        <taxon>campanulids</taxon>
        <taxon>Asterales</taxon>
        <taxon>Asteraceae</taxon>
        <taxon>Asteroideae</taxon>
        <taxon>Heliantheae alliance</taxon>
        <taxon>Millerieae</taxon>
        <taxon>Smallanthus</taxon>
    </lineage>
</organism>
<gene>
    <name evidence="1" type="ORF">L1987_08644</name>
</gene>
<evidence type="ECO:0000313" key="1">
    <source>
        <dbReference type="EMBL" id="KAI3821087.1"/>
    </source>
</evidence>
<proteinExistence type="predicted"/>
<comment type="caution">
    <text evidence="1">The sequence shown here is derived from an EMBL/GenBank/DDBJ whole genome shotgun (WGS) entry which is preliminary data.</text>
</comment>
<reference evidence="2" key="1">
    <citation type="journal article" date="2022" name="Mol. Ecol. Resour.">
        <title>The genomes of chicory, endive, great burdock and yacon provide insights into Asteraceae palaeo-polyploidization history and plant inulin production.</title>
        <authorList>
            <person name="Fan W."/>
            <person name="Wang S."/>
            <person name="Wang H."/>
            <person name="Wang A."/>
            <person name="Jiang F."/>
            <person name="Liu H."/>
            <person name="Zhao H."/>
            <person name="Xu D."/>
            <person name="Zhang Y."/>
        </authorList>
    </citation>
    <scope>NUCLEOTIDE SEQUENCE [LARGE SCALE GENOMIC DNA]</scope>
    <source>
        <strain evidence="2">cv. Yunnan</strain>
    </source>
</reference>